<dbReference type="OrthoDB" id="5368589at2"/>
<dbReference type="STRING" id="1850254.LPB137_12045"/>
<sequence>MKIFTLLFIFIFTTYLQAQIVLVTNKKSDINHLTKESIKYLYLAKVSKIAGIKIKPLRTNNMILHKEFINEIIDKDIHQYRSYWARLVFTGRKAIPQRLNKEEIRQALKELNTIMYINKKDMNTNWKIIYEK</sequence>
<dbReference type="Proteomes" id="UP000186074">
    <property type="component" value="Chromosome"/>
</dbReference>
<accession>A0A1P8KPQ3</accession>
<keyword evidence="2" id="KW-1185">Reference proteome</keyword>
<gene>
    <name evidence="1" type="ORF">LPB137_12045</name>
</gene>
<dbReference type="AlphaFoldDB" id="A0A1P8KPQ3"/>
<evidence type="ECO:0000313" key="1">
    <source>
        <dbReference type="EMBL" id="APW66528.1"/>
    </source>
</evidence>
<organism evidence="1 2">
    <name type="scientific">Poseidonibacter parvus</name>
    <dbReference type="NCBI Taxonomy" id="1850254"/>
    <lineage>
        <taxon>Bacteria</taxon>
        <taxon>Pseudomonadati</taxon>
        <taxon>Campylobacterota</taxon>
        <taxon>Epsilonproteobacteria</taxon>
        <taxon>Campylobacterales</taxon>
        <taxon>Arcobacteraceae</taxon>
        <taxon>Poseidonibacter</taxon>
    </lineage>
</organism>
<reference evidence="1 2" key="1">
    <citation type="submission" date="2017-01" db="EMBL/GenBank/DDBJ databases">
        <title>Genome sequencing of Arcobacter sp. LPB0137.</title>
        <authorList>
            <person name="Lee G.-W."/>
            <person name="Yi H."/>
        </authorList>
    </citation>
    <scope>NUCLEOTIDE SEQUENCE [LARGE SCALE GENOMIC DNA]</scope>
    <source>
        <strain evidence="1 2">LPB0137</strain>
    </source>
</reference>
<evidence type="ECO:0000313" key="2">
    <source>
        <dbReference type="Proteomes" id="UP000186074"/>
    </source>
</evidence>
<protein>
    <submittedName>
        <fullName evidence="1">Uncharacterized protein</fullName>
    </submittedName>
</protein>
<proteinExistence type="predicted"/>
<dbReference type="KEGG" id="alp:LPB137_12045"/>
<dbReference type="EMBL" id="CP019070">
    <property type="protein sequence ID" value="APW66528.1"/>
    <property type="molecule type" value="Genomic_DNA"/>
</dbReference>
<name>A0A1P8KPQ3_9BACT</name>
<dbReference type="RefSeq" id="WP_076088397.1">
    <property type="nucleotide sequence ID" value="NZ_CP019070.1"/>
</dbReference>